<comment type="caution">
    <text evidence="2">The sequence shown here is derived from an EMBL/GenBank/DDBJ whole genome shotgun (WGS) entry which is preliminary data.</text>
</comment>
<protein>
    <submittedName>
        <fullName evidence="2">Uncharacterized protein</fullName>
    </submittedName>
</protein>
<sequence>MVSKQFDSKSLHSESECSVIERIVKFDSLYQATSFPYINGKFFVSPYVRNHPVLSHCKRGKPYFRWDPSIDEAIVRVAYDAKVCFRYDALMHELRALGVRPDFMTNEAWNKYREYWASADFKAQYEKASHNRKGRKGQPWYRPFEARRWLTRSLKRSRRSDPLVDHSRARAAERSVPASLEPRRRCAAPASPASTSPPSPPRRIATEPLARSLAAANLRAGRRHLRIALAHRDKRRQSVLRPASDLAVVFFGTRSCAITAIAHLSRPLAL</sequence>
<feature type="compositionally biased region" description="Basic and acidic residues" evidence="1">
    <location>
        <begin position="160"/>
        <end position="173"/>
    </location>
</feature>
<evidence type="ECO:0000256" key="1">
    <source>
        <dbReference type="SAM" id="MobiDB-lite"/>
    </source>
</evidence>
<feature type="region of interest" description="Disordered" evidence="1">
    <location>
        <begin position="160"/>
        <end position="204"/>
    </location>
</feature>
<dbReference type="AlphaFoldDB" id="A0AAP0INM4"/>
<accession>A0AAP0INM4</accession>
<evidence type="ECO:0000313" key="3">
    <source>
        <dbReference type="Proteomes" id="UP001419268"/>
    </source>
</evidence>
<dbReference type="EMBL" id="JBBNAG010000007">
    <property type="protein sequence ID" value="KAK9118843.1"/>
    <property type="molecule type" value="Genomic_DNA"/>
</dbReference>
<evidence type="ECO:0000313" key="2">
    <source>
        <dbReference type="EMBL" id="KAK9118843.1"/>
    </source>
</evidence>
<dbReference type="Proteomes" id="UP001419268">
    <property type="component" value="Unassembled WGS sequence"/>
</dbReference>
<keyword evidence="3" id="KW-1185">Reference proteome</keyword>
<proteinExistence type="predicted"/>
<gene>
    <name evidence="2" type="ORF">Scep_016936</name>
</gene>
<reference evidence="2 3" key="1">
    <citation type="submission" date="2024-01" db="EMBL/GenBank/DDBJ databases">
        <title>Genome assemblies of Stephania.</title>
        <authorList>
            <person name="Yang L."/>
        </authorList>
    </citation>
    <scope>NUCLEOTIDE SEQUENCE [LARGE SCALE GENOMIC DNA]</scope>
    <source>
        <strain evidence="2">JXDWG</strain>
        <tissue evidence="2">Leaf</tissue>
    </source>
</reference>
<name>A0AAP0INM4_9MAGN</name>
<organism evidence="2 3">
    <name type="scientific">Stephania cephalantha</name>
    <dbReference type="NCBI Taxonomy" id="152367"/>
    <lineage>
        <taxon>Eukaryota</taxon>
        <taxon>Viridiplantae</taxon>
        <taxon>Streptophyta</taxon>
        <taxon>Embryophyta</taxon>
        <taxon>Tracheophyta</taxon>
        <taxon>Spermatophyta</taxon>
        <taxon>Magnoliopsida</taxon>
        <taxon>Ranunculales</taxon>
        <taxon>Menispermaceae</taxon>
        <taxon>Menispermoideae</taxon>
        <taxon>Cissampelideae</taxon>
        <taxon>Stephania</taxon>
    </lineage>
</organism>